<evidence type="ECO:0000256" key="11">
    <source>
        <dbReference type="SAM" id="MobiDB-lite"/>
    </source>
</evidence>
<feature type="compositionally biased region" description="Basic and acidic residues" evidence="11">
    <location>
        <begin position="97"/>
        <end position="110"/>
    </location>
</feature>
<gene>
    <name evidence="12" type="primary">ORF40572</name>
</gene>
<keyword evidence="6" id="KW-0175">Coiled coil</keyword>
<name>A0A0B6YZE6_9EUPU</name>
<dbReference type="InterPro" id="IPR042429">
    <property type="entry name" value="SFR1"/>
</dbReference>
<organism evidence="12">
    <name type="scientific">Arion vulgaris</name>
    <dbReference type="NCBI Taxonomy" id="1028688"/>
    <lineage>
        <taxon>Eukaryota</taxon>
        <taxon>Metazoa</taxon>
        <taxon>Spiralia</taxon>
        <taxon>Lophotrochozoa</taxon>
        <taxon>Mollusca</taxon>
        <taxon>Gastropoda</taxon>
        <taxon>Heterobranchia</taxon>
        <taxon>Euthyneura</taxon>
        <taxon>Panpulmonata</taxon>
        <taxon>Eupulmonata</taxon>
        <taxon>Stylommatophora</taxon>
        <taxon>Helicina</taxon>
        <taxon>Arionoidea</taxon>
        <taxon>Arionidae</taxon>
        <taxon>Arion</taxon>
    </lineage>
</organism>
<feature type="non-terminal residue" evidence="12">
    <location>
        <position position="1"/>
    </location>
</feature>
<dbReference type="PANTHER" id="PTHR28643">
    <property type="entry name" value="SWI5-DEPENDENT RECOMBINATION DNA REPAIR PROTEIN 1 HOMOLOG"/>
    <property type="match status" value="1"/>
</dbReference>
<dbReference type="GO" id="GO:0003713">
    <property type="term" value="F:transcription coactivator activity"/>
    <property type="evidence" value="ECO:0007669"/>
    <property type="project" value="InterPro"/>
</dbReference>
<evidence type="ECO:0000256" key="9">
    <source>
        <dbReference type="ARBA" id="ARBA00023242"/>
    </source>
</evidence>
<evidence type="ECO:0000256" key="4">
    <source>
        <dbReference type="ARBA" id="ARBA00022763"/>
    </source>
</evidence>
<evidence type="ECO:0000256" key="8">
    <source>
        <dbReference type="ARBA" id="ARBA00023204"/>
    </source>
</evidence>
<proteinExistence type="inferred from homology"/>
<evidence type="ECO:0000256" key="7">
    <source>
        <dbReference type="ARBA" id="ARBA00023163"/>
    </source>
</evidence>
<evidence type="ECO:0000256" key="1">
    <source>
        <dbReference type="ARBA" id="ARBA00004123"/>
    </source>
</evidence>
<accession>A0A0B6YZE6</accession>
<evidence type="ECO:0000256" key="2">
    <source>
        <dbReference type="ARBA" id="ARBA00008729"/>
    </source>
</evidence>
<dbReference type="EMBL" id="HACG01013995">
    <property type="protein sequence ID" value="CEK60860.1"/>
    <property type="molecule type" value="Transcribed_RNA"/>
</dbReference>
<keyword evidence="4" id="KW-0227">DNA damage</keyword>
<dbReference type="AlphaFoldDB" id="A0A0B6YZE6"/>
<feature type="region of interest" description="Disordered" evidence="11">
    <location>
        <begin position="93"/>
        <end position="117"/>
    </location>
</feature>
<dbReference type="GO" id="GO:0000724">
    <property type="term" value="P:double-strand break repair via homologous recombination"/>
    <property type="evidence" value="ECO:0007669"/>
    <property type="project" value="InterPro"/>
</dbReference>
<dbReference type="PANTHER" id="PTHR28643:SF1">
    <property type="entry name" value="SWI5-DEPENDENT RECOMBINATION DNA REPAIR PROTEIN 1 HOMOLOG"/>
    <property type="match status" value="1"/>
</dbReference>
<keyword evidence="8" id="KW-0234">DNA repair</keyword>
<evidence type="ECO:0000256" key="10">
    <source>
        <dbReference type="ARBA" id="ARBA00033234"/>
    </source>
</evidence>
<keyword evidence="9" id="KW-0539">Nucleus</keyword>
<evidence type="ECO:0000256" key="5">
    <source>
        <dbReference type="ARBA" id="ARBA00023015"/>
    </source>
</evidence>
<dbReference type="Gene3D" id="6.10.140.1020">
    <property type="match status" value="1"/>
</dbReference>
<dbReference type="GO" id="GO:0032798">
    <property type="term" value="C:Swi5-Sfr1 complex"/>
    <property type="evidence" value="ECO:0007669"/>
    <property type="project" value="InterPro"/>
</dbReference>
<evidence type="ECO:0000256" key="3">
    <source>
        <dbReference type="ARBA" id="ARBA00014688"/>
    </source>
</evidence>
<evidence type="ECO:0000313" key="12">
    <source>
        <dbReference type="EMBL" id="CEK60860.1"/>
    </source>
</evidence>
<keyword evidence="7" id="KW-0804">Transcription</keyword>
<evidence type="ECO:0000256" key="6">
    <source>
        <dbReference type="ARBA" id="ARBA00023054"/>
    </source>
</evidence>
<reference evidence="12" key="1">
    <citation type="submission" date="2014-12" db="EMBL/GenBank/DDBJ databases">
        <title>Insight into the proteome of Arion vulgaris.</title>
        <authorList>
            <person name="Aradska J."/>
            <person name="Bulat T."/>
            <person name="Smidak R."/>
            <person name="Sarate P."/>
            <person name="Gangsoo J."/>
            <person name="Sialana F."/>
            <person name="Bilban M."/>
            <person name="Lubec G."/>
        </authorList>
    </citation>
    <scope>NUCLEOTIDE SEQUENCE</scope>
    <source>
        <tissue evidence="12">Skin</tissue>
    </source>
</reference>
<sequence length="213" mass="24247">EACPIKQQDGETPKRKSSETLCNAVVKNSTDIIKRRKIEYSESTLDKTSIICHQFEVGQQSSSTLPNLGIDSKIESVKEHGAKSNINMLSNVGSNHRLSDESADTNRSDLHISNSSPDQNYANLKDLQLLLEKELKLKEEQIRKLKMVKMYSEKNNLTELQVLINTWREVSQRAIADLHDLQPPPKPSMTDLINHLQIDHDLIHYVVDEETFT</sequence>
<dbReference type="Pfam" id="PF10376">
    <property type="entry name" value="Mei5"/>
    <property type="match status" value="1"/>
</dbReference>
<keyword evidence="5" id="KW-0805">Transcription regulation</keyword>
<dbReference type="InterPro" id="IPR018468">
    <property type="entry name" value="SFR1/Mei5"/>
</dbReference>
<comment type="similarity">
    <text evidence="2">Belongs to the SFR1/MEI5 family.</text>
</comment>
<comment type="subcellular location">
    <subcellularLocation>
        <location evidence="1">Nucleus</location>
    </subcellularLocation>
</comment>
<protein>
    <recommendedName>
        <fullName evidence="3">Swi5-dependent recombination DNA repair protein 1 homolog</fullName>
    </recommendedName>
    <alternativeName>
        <fullName evidence="10">Meiosis protein 5 homolog</fullName>
    </alternativeName>
</protein>